<dbReference type="OrthoDB" id="21221at2759"/>
<dbReference type="InterPro" id="IPR042266">
    <property type="entry name" value="PPPDE_sf"/>
</dbReference>
<evidence type="ECO:0000256" key="3">
    <source>
        <dbReference type="ARBA" id="ARBA00022670"/>
    </source>
</evidence>
<keyword evidence="4" id="KW-0378">Hydrolase</keyword>
<keyword evidence="9" id="KW-1185">Reference proteome</keyword>
<dbReference type="Pfam" id="PF05903">
    <property type="entry name" value="Peptidase_C97"/>
    <property type="match status" value="1"/>
</dbReference>
<dbReference type="SMART" id="SM01179">
    <property type="entry name" value="DUF862"/>
    <property type="match status" value="1"/>
</dbReference>
<accession>A0A9P5CJU9</accession>
<evidence type="ECO:0000313" key="8">
    <source>
        <dbReference type="EMBL" id="KAF3760296.1"/>
    </source>
</evidence>
<reference evidence="8" key="1">
    <citation type="journal article" date="2020" name="Phytopathology">
        <title>Genome sequence of the chestnut blight fungus Cryphonectria parasitica EP155: A fundamental resource for an archetypical invasive plant pathogen.</title>
        <authorList>
            <person name="Crouch J.A."/>
            <person name="Dawe A."/>
            <person name="Aerts A."/>
            <person name="Barry K."/>
            <person name="Churchill A.C.L."/>
            <person name="Grimwood J."/>
            <person name="Hillman B."/>
            <person name="Milgroom M.G."/>
            <person name="Pangilinan J."/>
            <person name="Smith M."/>
            <person name="Salamov A."/>
            <person name="Schmutz J."/>
            <person name="Yadav J."/>
            <person name="Grigoriev I.V."/>
            <person name="Nuss D."/>
        </authorList>
    </citation>
    <scope>NUCLEOTIDE SEQUENCE</scope>
    <source>
        <strain evidence="8">EP155</strain>
    </source>
</reference>
<evidence type="ECO:0000259" key="7">
    <source>
        <dbReference type="PROSITE" id="PS51396"/>
    </source>
</evidence>
<dbReference type="PROSITE" id="PS51396">
    <property type="entry name" value="PUL"/>
    <property type="match status" value="1"/>
</dbReference>
<evidence type="ECO:0000256" key="2">
    <source>
        <dbReference type="ARBA" id="ARBA00008987"/>
    </source>
</evidence>
<dbReference type="Gene3D" id="3.40.30.10">
    <property type="entry name" value="Glutaredoxin"/>
    <property type="match status" value="1"/>
</dbReference>
<dbReference type="InterPro" id="IPR008580">
    <property type="entry name" value="PPPDE_dom"/>
</dbReference>
<feature type="domain" description="PUL" evidence="7">
    <location>
        <begin position="268"/>
        <end position="545"/>
    </location>
</feature>
<dbReference type="RefSeq" id="XP_040771275.1">
    <property type="nucleotide sequence ID" value="XM_040924946.1"/>
</dbReference>
<comment type="caution">
    <text evidence="8">The sequence shown here is derived from an EMBL/GenBank/DDBJ whole genome shotgun (WGS) entry which is preliminary data.</text>
</comment>
<dbReference type="SUPFAM" id="SSF48371">
    <property type="entry name" value="ARM repeat"/>
    <property type="match status" value="1"/>
</dbReference>
<dbReference type="Pfam" id="PF00085">
    <property type="entry name" value="Thioredoxin"/>
    <property type="match status" value="1"/>
</dbReference>
<evidence type="ECO:0000256" key="4">
    <source>
        <dbReference type="ARBA" id="ARBA00022801"/>
    </source>
</evidence>
<feature type="domain" description="Thioredoxin" evidence="6">
    <location>
        <begin position="121"/>
        <end position="255"/>
    </location>
</feature>
<sequence>MDVHLLVYDLSRGLARQMSMQFLGFQLDAIYHTSIELDGLEWVYDGNVVAITPGSSHLGQPMQRLSLGKTELPMDRDIHGTGIPDHILHMPDAVLDSPFGRMLMPTLNQQIEAGRQQGGILGIQGNADGRATTTSSGAQRQYQQAEVRHASSVGELDSLLASVEKSCAVVFFTSATCGPCRMLYPLYDELAAEVGDKGVLIKVDISQAFDVGTRYSVRATPTFISFLRGKEENRWSGADPGALRGNTRLLVQMAHPAHPHAALRLPTLHNPHAKPVLFTKIPPIPKLRAKMGPTAEHPAVVSISHFIEARNKDGAAEATLPDMTALTAFFRDSAKSLPLDLMFTVVDLLRCGLIDVRLSGFLAEEKDHETITSLLSYVNSLSTDCPYALRLVTLQMTCNLFSSPLYPPQILAQESLRGAVTSLVSSSFLDESHSSVRVAAASLLFNVALANSHHRRAGDGDALPEENQIELAASLLEAISQECQSPEALRGMLLALGYLAYLAPLDGELVDLLRTMDAGHTVQAKEDKFDDVALVNEIGFELFENGLKRS</sequence>
<dbReference type="SUPFAM" id="SSF52833">
    <property type="entry name" value="Thioredoxin-like"/>
    <property type="match status" value="1"/>
</dbReference>
<evidence type="ECO:0000256" key="5">
    <source>
        <dbReference type="ARBA" id="ARBA00023157"/>
    </source>
</evidence>
<proteinExistence type="inferred from homology"/>
<dbReference type="PROSITE" id="PS00194">
    <property type="entry name" value="THIOREDOXIN_1"/>
    <property type="match status" value="1"/>
</dbReference>
<dbReference type="InterPro" id="IPR036249">
    <property type="entry name" value="Thioredoxin-like_sf"/>
</dbReference>
<dbReference type="Gene3D" id="1.25.10.10">
    <property type="entry name" value="Leucine-rich Repeat Variant"/>
    <property type="match status" value="1"/>
</dbReference>
<organism evidence="8 9">
    <name type="scientific">Cryphonectria parasitica (strain ATCC 38755 / EP155)</name>
    <dbReference type="NCBI Taxonomy" id="660469"/>
    <lineage>
        <taxon>Eukaryota</taxon>
        <taxon>Fungi</taxon>
        <taxon>Dikarya</taxon>
        <taxon>Ascomycota</taxon>
        <taxon>Pezizomycotina</taxon>
        <taxon>Sordariomycetes</taxon>
        <taxon>Sordariomycetidae</taxon>
        <taxon>Diaporthales</taxon>
        <taxon>Cryphonectriaceae</taxon>
        <taxon>Cryphonectria-Endothia species complex</taxon>
        <taxon>Cryphonectria</taxon>
    </lineage>
</organism>
<dbReference type="CDD" id="cd02947">
    <property type="entry name" value="TRX_family"/>
    <property type="match status" value="1"/>
</dbReference>
<dbReference type="GO" id="GO:0008233">
    <property type="term" value="F:peptidase activity"/>
    <property type="evidence" value="ECO:0007669"/>
    <property type="project" value="UniProtKB-KW"/>
</dbReference>
<dbReference type="GO" id="GO:0006508">
    <property type="term" value="P:proteolysis"/>
    <property type="evidence" value="ECO:0007669"/>
    <property type="project" value="UniProtKB-KW"/>
</dbReference>
<dbReference type="Gene3D" id="3.90.1720.30">
    <property type="entry name" value="PPPDE domains"/>
    <property type="match status" value="1"/>
</dbReference>
<protein>
    <recommendedName>
        <fullName evidence="10">Thioredoxin domain-containing protein</fullName>
    </recommendedName>
</protein>
<name>A0A9P5CJU9_CRYP1</name>
<evidence type="ECO:0000256" key="1">
    <source>
        <dbReference type="ARBA" id="ARBA00008140"/>
    </source>
</evidence>
<dbReference type="Proteomes" id="UP000803844">
    <property type="component" value="Unassembled WGS sequence"/>
</dbReference>
<evidence type="ECO:0000259" key="6">
    <source>
        <dbReference type="PROSITE" id="PS51352"/>
    </source>
</evidence>
<evidence type="ECO:0008006" key="10">
    <source>
        <dbReference type="Google" id="ProtNLM"/>
    </source>
</evidence>
<comment type="similarity">
    <text evidence="2">Belongs to the thioredoxin family.</text>
</comment>
<dbReference type="PROSITE" id="PS51352">
    <property type="entry name" value="THIOREDOXIN_2"/>
    <property type="match status" value="1"/>
</dbReference>
<dbReference type="Pfam" id="PF08324">
    <property type="entry name" value="PUL"/>
    <property type="match status" value="1"/>
</dbReference>
<dbReference type="InterPro" id="IPR017937">
    <property type="entry name" value="Thioredoxin_CS"/>
</dbReference>
<comment type="similarity">
    <text evidence="1">Belongs to the DeSI family.</text>
</comment>
<gene>
    <name evidence="8" type="ORF">M406DRAFT_65728</name>
</gene>
<dbReference type="InterPro" id="IPR013535">
    <property type="entry name" value="PUL_dom"/>
</dbReference>
<dbReference type="EMBL" id="MU032353">
    <property type="protein sequence ID" value="KAF3760296.1"/>
    <property type="molecule type" value="Genomic_DNA"/>
</dbReference>
<keyword evidence="5" id="KW-1015">Disulfide bond</keyword>
<dbReference type="InterPro" id="IPR016024">
    <property type="entry name" value="ARM-type_fold"/>
</dbReference>
<dbReference type="InterPro" id="IPR013766">
    <property type="entry name" value="Thioredoxin_domain"/>
</dbReference>
<keyword evidence="3" id="KW-0645">Protease</keyword>
<dbReference type="AlphaFoldDB" id="A0A9P5CJU9"/>
<dbReference type="GeneID" id="63842075"/>
<evidence type="ECO:0000313" key="9">
    <source>
        <dbReference type="Proteomes" id="UP000803844"/>
    </source>
</evidence>
<dbReference type="InterPro" id="IPR011989">
    <property type="entry name" value="ARM-like"/>
</dbReference>
<dbReference type="PANTHER" id="PTHR46115">
    <property type="entry name" value="THIOREDOXIN-LIKE PROTEIN 1"/>
    <property type="match status" value="1"/>
</dbReference>